<keyword evidence="8 10" id="KW-0411">Iron-sulfur</keyword>
<dbReference type="GO" id="GO:0010506">
    <property type="term" value="P:regulation of autophagy"/>
    <property type="evidence" value="ECO:0007669"/>
    <property type="project" value="UniProtKB-UniRule"/>
</dbReference>
<dbReference type="InterPro" id="IPR042216">
    <property type="entry name" value="MitoNEET_CISD"/>
</dbReference>
<dbReference type="OrthoDB" id="449252at2759"/>
<evidence type="ECO:0000256" key="9">
    <source>
        <dbReference type="ARBA" id="ARBA00023136"/>
    </source>
</evidence>
<evidence type="ECO:0000256" key="10">
    <source>
        <dbReference type="RuleBase" id="RU369084"/>
    </source>
</evidence>
<keyword evidence="10" id="KW-0256">Endoplasmic reticulum</keyword>
<dbReference type="Proteomes" id="UP001154114">
    <property type="component" value="Chromosome 6"/>
</dbReference>
<dbReference type="AlphaFoldDB" id="A0A9N8KZ38"/>
<dbReference type="GO" id="GO:0046872">
    <property type="term" value="F:metal ion binding"/>
    <property type="evidence" value="ECO:0007669"/>
    <property type="project" value="UniProtKB-UniRule"/>
</dbReference>
<sequence>MPKTLKSGKRELVLKVKSFCGREKRNKEPIIPLERVRLRVATMTVYLASVFNIQKACCSNCEDLTYYLTKMYIVSNLIKVSIPNYLASLPIPDSVGGWFRLGVRDWLALIPPTVVVGGISYYSYQTIKKARAAGDGTINPAVRKDINKVVDFIDIEDITEKVSLCRCWRSKNWPYCDGAHGAHNKETGDNTGPVVVRHKNAK</sequence>
<evidence type="ECO:0000256" key="7">
    <source>
        <dbReference type="ARBA" id="ARBA00023004"/>
    </source>
</evidence>
<comment type="similarity">
    <text evidence="2 10">Belongs to the CISD protein family. CISD2 subfamily.</text>
</comment>
<gene>
    <name evidence="12" type="ORF">CINC_LOCUS11522</name>
</gene>
<evidence type="ECO:0000256" key="3">
    <source>
        <dbReference type="ARBA" id="ARBA00022692"/>
    </source>
</evidence>
<comment type="cofactor">
    <cofactor evidence="10">
        <name>[2Fe-2S] cluster</name>
        <dbReference type="ChEBI" id="CHEBI:190135"/>
    </cofactor>
    <text evidence="10">Binds 1 [2Fe-2S] cluster.</text>
</comment>
<evidence type="ECO:0000256" key="4">
    <source>
        <dbReference type="ARBA" id="ARBA00022714"/>
    </source>
</evidence>
<accession>A0A9N8KZ38</accession>
<evidence type="ECO:0000313" key="13">
    <source>
        <dbReference type="Proteomes" id="UP001154114"/>
    </source>
</evidence>
<reference evidence="12" key="1">
    <citation type="submission" date="2021-12" db="EMBL/GenBank/DDBJ databases">
        <authorList>
            <person name="King R."/>
        </authorList>
    </citation>
    <scope>NUCLEOTIDE SEQUENCE</scope>
</reference>
<dbReference type="InterPro" id="IPR045131">
    <property type="entry name" value="CISD1/2"/>
</dbReference>
<keyword evidence="6" id="KW-1133">Transmembrane helix</keyword>
<organism evidence="12 13">
    <name type="scientific">Chrysodeixis includens</name>
    <name type="common">Soybean looper</name>
    <name type="synonym">Pseudoplusia includens</name>
    <dbReference type="NCBI Taxonomy" id="689277"/>
    <lineage>
        <taxon>Eukaryota</taxon>
        <taxon>Metazoa</taxon>
        <taxon>Ecdysozoa</taxon>
        <taxon>Arthropoda</taxon>
        <taxon>Hexapoda</taxon>
        <taxon>Insecta</taxon>
        <taxon>Pterygota</taxon>
        <taxon>Neoptera</taxon>
        <taxon>Endopterygota</taxon>
        <taxon>Lepidoptera</taxon>
        <taxon>Glossata</taxon>
        <taxon>Ditrysia</taxon>
        <taxon>Noctuoidea</taxon>
        <taxon>Noctuidae</taxon>
        <taxon>Plusiinae</taxon>
        <taxon>Chrysodeixis</taxon>
    </lineage>
</organism>
<dbReference type="InterPro" id="IPR019610">
    <property type="entry name" value="FeS-contain_mitoNEET_N"/>
</dbReference>
<comment type="subcellular location">
    <subcellularLocation>
        <location evidence="1 10">Endoplasmic reticulum membrane</location>
        <topology evidence="1 10">Single-pass membrane protein</topology>
    </subcellularLocation>
</comment>
<dbReference type="PANTHER" id="PTHR13680:SF5">
    <property type="entry name" value="CDGSH IRON-SULFUR DOMAIN-CONTAINING PROTEIN 1"/>
    <property type="match status" value="1"/>
</dbReference>
<keyword evidence="3" id="KW-0812">Transmembrane</keyword>
<evidence type="ECO:0000256" key="6">
    <source>
        <dbReference type="ARBA" id="ARBA00022989"/>
    </source>
</evidence>
<dbReference type="Pfam" id="PF10660">
    <property type="entry name" value="MitoNEET_N"/>
    <property type="match status" value="1"/>
</dbReference>
<evidence type="ECO:0000256" key="8">
    <source>
        <dbReference type="ARBA" id="ARBA00023014"/>
    </source>
</evidence>
<keyword evidence="13" id="KW-1185">Reference proteome</keyword>
<dbReference type="GO" id="GO:0051537">
    <property type="term" value="F:2 iron, 2 sulfur cluster binding"/>
    <property type="evidence" value="ECO:0007669"/>
    <property type="project" value="UniProtKB-UniRule"/>
</dbReference>
<keyword evidence="5 10" id="KW-0479">Metal-binding</keyword>
<evidence type="ECO:0000313" key="12">
    <source>
        <dbReference type="EMBL" id="CAD0197238.1"/>
    </source>
</evidence>
<dbReference type="GO" id="GO:0005789">
    <property type="term" value="C:endoplasmic reticulum membrane"/>
    <property type="evidence" value="ECO:0007669"/>
    <property type="project" value="UniProtKB-SubCell"/>
</dbReference>
<protein>
    <recommendedName>
        <fullName evidence="10">CDGSH iron-sulfur domain-containing protein 2 homologue</fullName>
    </recommendedName>
</protein>
<evidence type="ECO:0000259" key="11">
    <source>
        <dbReference type="SMART" id="SM00704"/>
    </source>
</evidence>
<dbReference type="Pfam" id="PF09360">
    <property type="entry name" value="zf-CDGSH"/>
    <property type="match status" value="1"/>
</dbReference>
<dbReference type="EMBL" id="LR824009">
    <property type="protein sequence ID" value="CAD0197238.1"/>
    <property type="molecule type" value="Genomic_DNA"/>
</dbReference>
<dbReference type="GO" id="GO:0005741">
    <property type="term" value="C:mitochondrial outer membrane"/>
    <property type="evidence" value="ECO:0007669"/>
    <property type="project" value="TreeGrafter"/>
</dbReference>
<keyword evidence="7 10" id="KW-0408">Iron</keyword>
<dbReference type="SMART" id="SM00704">
    <property type="entry name" value="ZnF_CDGSH"/>
    <property type="match status" value="1"/>
</dbReference>
<evidence type="ECO:0000256" key="1">
    <source>
        <dbReference type="ARBA" id="ARBA00004389"/>
    </source>
</evidence>
<evidence type="ECO:0000256" key="2">
    <source>
        <dbReference type="ARBA" id="ARBA00008624"/>
    </source>
</evidence>
<evidence type="ECO:0000256" key="5">
    <source>
        <dbReference type="ARBA" id="ARBA00022723"/>
    </source>
</evidence>
<keyword evidence="4 10" id="KW-0001">2Fe-2S</keyword>
<keyword evidence="9" id="KW-0472">Membrane</keyword>
<dbReference type="InterPro" id="IPR018967">
    <property type="entry name" value="FeS-contain_CDGSH-typ"/>
</dbReference>
<dbReference type="Gene3D" id="3.40.5.90">
    <property type="entry name" value="CDGSH iron-sulfur domain, mitoNEET-type"/>
    <property type="match status" value="1"/>
</dbReference>
<feature type="domain" description="Iron-binding zinc finger CDGSH type" evidence="11">
    <location>
        <begin position="148"/>
        <end position="186"/>
    </location>
</feature>
<proteinExistence type="inferred from homology"/>
<name>A0A9N8KZ38_CHRIL</name>
<dbReference type="PANTHER" id="PTHR13680">
    <property type="entry name" value="CDGSH IRON-SULFUR DOMAIN-CONTAINING PROTEIN 1"/>
    <property type="match status" value="1"/>
</dbReference>